<reference evidence="1 4" key="2">
    <citation type="submission" date="2020-07" db="EMBL/GenBank/DDBJ databases">
        <title>The draft genome sequence of Maribacter polysiphoniae KCTC 22021.</title>
        <authorList>
            <person name="Mu L."/>
        </authorList>
    </citation>
    <scope>NUCLEOTIDE SEQUENCE [LARGE SCALE GENOMIC DNA]</scope>
    <source>
        <strain evidence="1 4">KCTC 22021</strain>
    </source>
</reference>
<comment type="caution">
    <text evidence="2">The sequence shown here is derived from an EMBL/GenBank/DDBJ whole genome shotgun (WGS) entry which is preliminary data.</text>
</comment>
<evidence type="ECO:0008006" key="5">
    <source>
        <dbReference type="Google" id="ProtNLM"/>
    </source>
</evidence>
<dbReference type="EMBL" id="JACWLN010000001">
    <property type="protein sequence ID" value="MBD1258996.1"/>
    <property type="molecule type" value="Genomic_DNA"/>
</dbReference>
<evidence type="ECO:0000313" key="3">
    <source>
        <dbReference type="Proteomes" id="UP000245667"/>
    </source>
</evidence>
<dbReference type="RefSeq" id="WP_109649114.1">
    <property type="nucleotide sequence ID" value="NZ_JACWLN010000001.1"/>
</dbReference>
<organism evidence="2 3">
    <name type="scientific">Maribacter polysiphoniae</name>
    <dbReference type="NCBI Taxonomy" id="429344"/>
    <lineage>
        <taxon>Bacteria</taxon>
        <taxon>Pseudomonadati</taxon>
        <taxon>Bacteroidota</taxon>
        <taxon>Flavobacteriia</taxon>
        <taxon>Flavobacteriales</taxon>
        <taxon>Flavobacteriaceae</taxon>
        <taxon>Maribacter</taxon>
    </lineage>
</organism>
<dbReference type="PROSITE" id="PS51257">
    <property type="entry name" value="PROKAR_LIPOPROTEIN"/>
    <property type="match status" value="1"/>
</dbReference>
<name>A0A316ENJ3_9FLAO</name>
<dbReference type="EMBL" id="QGGQ01000002">
    <property type="protein sequence ID" value="PWK24550.1"/>
    <property type="molecule type" value="Genomic_DNA"/>
</dbReference>
<protein>
    <recommendedName>
        <fullName evidence="5">Lipoprotein</fullName>
    </recommendedName>
</protein>
<keyword evidence="4" id="KW-1185">Reference proteome</keyword>
<evidence type="ECO:0000313" key="4">
    <source>
        <dbReference type="Proteomes" id="UP000651837"/>
    </source>
</evidence>
<accession>A0A316ENJ3</accession>
<dbReference type="Proteomes" id="UP000245667">
    <property type="component" value="Unassembled WGS sequence"/>
</dbReference>
<proteinExistence type="predicted"/>
<gene>
    <name evidence="1" type="ORF">HZY62_00225</name>
    <name evidence="2" type="ORF">LX92_00914</name>
</gene>
<sequence>MKNNIKNLLYCSTLFLIFGCGSDDGSEEGAASYQSRGNITLSGDETSELGTSLSVGNIEVANASLTGTDKSVILLSENISVVDDELVYDDDQNGFVIVAADFSTGGSADIDKSISMTIVKDGEEYRHACTSPYLNFFTACGAGFAIDFEGKSVTFDGTTVINTDDDTILTMDGTITWD</sequence>
<dbReference type="AlphaFoldDB" id="A0A316ENJ3"/>
<evidence type="ECO:0000313" key="1">
    <source>
        <dbReference type="EMBL" id="MBD1258996.1"/>
    </source>
</evidence>
<dbReference type="Proteomes" id="UP000651837">
    <property type="component" value="Unassembled WGS sequence"/>
</dbReference>
<reference evidence="2 3" key="1">
    <citation type="submission" date="2018-05" db="EMBL/GenBank/DDBJ databases">
        <title>Genomic Encyclopedia of Archaeal and Bacterial Type Strains, Phase II (KMG-II): from individual species to whole genera.</title>
        <authorList>
            <person name="Goeker M."/>
        </authorList>
    </citation>
    <scope>NUCLEOTIDE SEQUENCE [LARGE SCALE GENOMIC DNA]</scope>
    <source>
        <strain evidence="2 3">DSM 23514</strain>
    </source>
</reference>
<dbReference type="OrthoDB" id="1134603at2"/>
<evidence type="ECO:0000313" key="2">
    <source>
        <dbReference type="EMBL" id="PWK24550.1"/>
    </source>
</evidence>